<dbReference type="PANTHER" id="PTHR45458">
    <property type="entry name" value="SHORT-CHAIN DEHYDROGENASE/REDUCTASE SDR"/>
    <property type="match status" value="1"/>
</dbReference>
<evidence type="ECO:0000313" key="2">
    <source>
        <dbReference type="EMBL" id="EME39325.1"/>
    </source>
</evidence>
<dbReference type="InterPro" id="IPR002347">
    <property type="entry name" value="SDR_fam"/>
</dbReference>
<dbReference type="PRINTS" id="PR00081">
    <property type="entry name" value="GDHRDH"/>
</dbReference>
<dbReference type="OMA" id="ITEHASG"/>
<dbReference type="PANTHER" id="PTHR45458:SF1">
    <property type="entry name" value="SHORT CHAIN DEHYDROGENASE"/>
    <property type="match status" value="1"/>
</dbReference>
<dbReference type="Pfam" id="PF00106">
    <property type="entry name" value="adh_short"/>
    <property type="match status" value="1"/>
</dbReference>
<dbReference type="InterPro" id="IPR052184">
    <property type="entry name" value="SDR_enzymes"/>
</dbReference>
<proteinExistence type="predicted"/>
<organism evidence="2 3">
    <name type="scientific">Dothistroma septosporum (strain NZE10 / CBS 128990)</name>
    <name type="common">Red band needle blight fungus</name>
    <name type="synonym">Mycosphaerella pini</name>
    <dbReference type="NCBI Taxonomy" id="675120"/>
    <lineage>
        <taxon>Eukaryota</taxon>
        <taxon>Fungi</taxon>
        <taxon>Dikarya</taxon>
        <taxon>Ascomycota</taxon>
        <taxon>Pezizomycotina</taxon>
        <taxon>Dothideomycetes</taxon>
        <taxon>Dothideomycetidae</taxon>
        <taxon>Mycosphaerellales</taxon>
        <taxon>Mycosphaerellaceae</taxon>
        <taxon>Dothistroma</taxon>
    </lineage>
</organism>
<keyword evidence="3" id="KW-1185">Reference proteome</keyword>
<dbReference type="GO" id="GO:0016616">
    <property type="term" value="F:oxidoreductase activity, acting on the CH-OH group of donors, NAD or NADP as acceptor"/>
    <property type="evidence" value="ECO:0007669"/>
    <property type="project" value="TreeGrafter"/>
</dbReference>
<dbReference type="OrthoDB" id="1933717at2759"/>
<sequence length="187" mass="19964">MEAKCDRIDVLINNAGAAFDSKLLSKELTVREVWNKDWDTNVTGAHVVTETFLPLLLKPSAPRLLFNTSDLSSLEDASDAKSPFYKEASAGLPKPFSPVAYQCSKTALNMLVVNWMRLKKQDGVKVFGVAPGFLATGLGGNPGLLKKAGAGDPGKGGAALVAVVEGKHDDHAGRVVREYGDGPVQKW</sequence>
<dbReference type="InterPro" id="IPR036291">
    <property type="entry name" value="NAD(P)-bd_dom_sf"/>
</dbReference>
<evidence type="ECO:0000313" key="3">
    <source>
        <dbReference type="Proteomes" id="UP000016933"/>
    </source>
</evidence>
<reference evidence="3" key="1">
    <citation type="journal article" date="2012" name="PLoS Genet.">
        <title>The genomes of the fungal plant pathogens Cladosporium fulvum and Dothistroma septosporum reveal adaptation to different hosts and lifestyles but also signatures of common ancestry.</title>
        <authorList>
            <person name="de Wit P.J.G.M."/>
            <person name="van der Burgt A."/>
            <person name="Oekmen B."/>
            <person name="Stergiopoulos I."/>
            <person name="Abd-Elsalam K.A."/>
            <person name="Aerts A.L."/>
            <person name="Bahkali A.H."/>
            <person name="Beenen H.G."/>
            <person name="Chettri P."/>
            <person name="Cox M.P."/>
            <person name="Datema E."/>
            <person name="de Vries R.P."/>
            <person name="Dhillon B."/>
            <person name="Ganley A.R."/>
            <person name="Griffiths S.A."/>
            <person name="Guo Y."/>
            <person name="Hamelin R.C."/>
            <person name="Henrissat B."/>
            <person name="Kabir M.S."/>
            <person name="Jashni M.K."/>
            <person name="Kema G."/>
            <person name="Klaubauf S."/>
            <person name="Lapidus A."/>
            <person name="Levasseur A."/>
            <person name="Lindquist E."/>
            <person name="Mehrabi R."/>
            <person name="Ohm R.A."/>
            <person name="Owen T.J."/>
            <person name="Salamov A."/>
            <person name="Schwelm A."/>
            <person name="Schijlen E."/>
            <person name="Sun H."/>
            <person name="van den Burg H.A."/>
            <person name="van Ham R.C.H.J."/>
            <person name="Zhang S."/>
            <person name="Goodwin S.B."/>
            <person name="Grigoriev I.V."/>
            <person name="Collemare J."/>
            <person name="Bradshaw R.E."/>
        </authorList>
    </citation>
    <scope>NUCLEOTIDE SEQUENCE [LARGE SCALE GENOMIC DNA]</scope>
    <source>
        <strain evidence="3">NZE10 / CBS 128990</strain>
    </source>
</reference>
<accession>M2YKD9</accession>
<dbReference type="AlphaFoldDB" id="M2YKD9"/>
<dbReference type="SUPFAM" id="SSF51735">
    <property type="entry name" value="NAD(P)-binding Rossmann-fold domains"/>
    <property type="match status" value="1"/>
</dbReference>
<comment type="pathway">
    <text evidence="1">Mycotoxin biosynthesis.</text>
</comment>
<name>M2YKD9_DOTSN</name>
<evidence type="ECO:0000256" key="1">
    <source>
        <dbReference type="ARBA" id="ARBA00004685"/>
    </source>
</evidence>
<dbReference type="HOGENOM" id="CLU_010194_9_6_1"/>
<reference evidence="2 3" key="2">
    <citation type="journal article" date="2012" name="PLoS Pathog.">
        <title>Diverse lifestyles and strategies of plant pathogenesis encoded in the genomes of eighteen Dothideomycetes fungi.</title>
        <authorList>
            <person name="Ohm R.A."/>
            <person name="Feau N."/>
            <person name="Henrissat B."/>
            <person name="Schoch C.L."/>
            <person name="Horwitz B.A."/>
            <person name="Barry K.W."/>
            <person name="Condon B.J."/>
            <person name="Copeland A.C."/>
            <person name="Dhillon B."/>
            <person name="Glaser F."/>
            <person name="Hesse C.N."/>
            <person name="Kosti I."/>
            <person name="LaButti K."/>
            <person name="Lindquist E.A."/>
            <person name="Lucas S."/>
            <person name="Salamov A.A."/>
            <person name="Bradshaw R.E."/>
            <person name="Ciuffetti L."/>
            <person name="Hamelin R.C."/>
            <person name="Kema G.H.J."/>
            <person name="Lawrence C."/>
            <person name="Scott J.A."/>
            <person name="Spatafora J.W."/>
            <person name="Turgeon B.G."/>
            <person name="de Wit P.J.G.M."/>
            <person name="Zhong S."/>
            <person name="Goodwin S.B."/>
            <person name="Grigoriev I.V."/>
        </authorList>
    </citation>
    <scope>NUCLEOTIDE SEQUENCE [LARGE SCALE GENOMIC DNA]</scope>
    <source>
        <strain evidence="3">NZE10 / CBS 128990</strain>
    </source>
</reference>
<protein>
    <submittedName>
        <fullName evidence="2">Uncharacterized protein</fullName>
    </submittedName>
</protein>
<dbReference type="Proteomes" id="UP000016933">
    <property type="component" value="Unassembled WGS sequence"/>
</dbReference>
<dbReference type="eggNOG" id="KOG1611">
    <property type="taxonomic scope" value="Eukaryota"/>
</dbReference>
<gene>
    <name evidence="2" type="ORF">DOTSEDRAFT_75142</name>
</gene>
<dbReference type="EMBL" id="KB446545">
    <property type="protein sequence ID" value="EME39325.1"/>
    <property type="molecule type" value="Genomic_DNA"/>
</dbReference>
<dbReference type="Gene3D" id="3.40.50.720">
    <property type="entry name" value="NAD(P)-binding Rossmann-like Domain"/>
    <property type="match status" value="1"/>
</dbReference>